<comment type="function">
    <text evidence="7">Cell autonomous antagonist of the canonical Wnt signaling pathway.</text>
</comment>
<dbReference type="PANTHER" id="PTHR22611">
    <property type="entry name" value="PROTEIN NAKED CUTICLE"/>
    <property type="match status" value="1"/>
</dbReference>
<evidence type="ECO:0000313" key="10">
    <source>
        <dbReference type="EMBL" id="KAK3086743.1"/>
    </source>
</evidence>
<dbReference type="InterPro" id="IPR002048">
    <property type="entry name" value="EF_hand_dom"/>
</dbReference>
<comment type="similarity">
    <text evidence="1 7">Belongs to the NKD family.</text>
</comment>
<keyword evidence="3" id="KW-0963">Cytoplasm</keyword>
<dbReference type="AlphaFoldDB" id="A0AA89BLA2"/>
<dbReference type="Proteomes" id="UP001186944">
    <property type="component" value="Unassembled WGS sequence"/>
</dbReference>
<dbReference type="InterPro" id="IPR040140">
    <property type="entry name" value="Nkd-like"/>
</dbReference>
<feature type="compositionally biased region" description="Low complexity" evidence="8">
    <location>
        <begin position="348"/>
        <end position="357"/>
    </location>
</feature>
<evidence type="ECO:0000256" key="1">
    <source>
        <dbReference type="ARBA" id="ARBA00007081"/>
    </source>
</evidence>
<feature type="region of interest" description="Disordered" evidence="8">
    <location>
        <begin position="270"/>
        <end position="291"/>
    </location>
</feature>
<feature type="region of interest" description="Disordered" evidence="8">
    <location>
        <begin position="325"/>
        <end position="357"/>
    </location>
</feature>
<reference evidence="10" key="1">
    <citation type="submission" date="2019-08" db="EMBL/GenBank/DDBJ databases">
        <title>The improved chromosome-level genome for the pearl oyster Pinctada fucata martensii using PacBio sequencing and Hi-C.</title>
        <authorList>
            <person name="Zheng Z."/>
        </authorList>
    </citation>
    <scope>NUCLEOTIDE SEQUENCE</scope>
    <source>
        <strain evidence="10">ZZ-2019</strain>
        <tissue evidence="10">Adductor muscle</tissue>
    </source>
</reference>
<dbReference type="EMBL" id="VSWD01000012">
    <property type="protein sequence ID" value="KAK3086743.1"/>
    <property type="molecule type" value="Genomic_DNA"/>
</dbReference>
<dbReference type="Gene3D" id="1.10.238.10">
    <property type="entry name" value="EF-hand"/>
    <property type="match status" value="1"/>
</dbReference>
<keyword evidence="4 7" id="KW-0879">Wnt signaling pathway</keyword>
<dbReference type="PROSITE" id="PS50222">
    <property type="entry name" value="EF_HAND_2"/>
    <property type="match status" value="1"/>
</dbReference>
<name>A0AA89BLA2_PINIB</name>
<feature type="region of interest" description="Disordered" evidence="8">
    <location>
        <begin position="198"/>
        <end position="242"/>
    </location>
</feature>
<keyword evidence="11" id="KW-1185">Reference proteome</keyword>
<feature type="domain" description="EF-hand" evidence="9">
    <location>
        <begin position="140"/>
        <end position="175"/>
    </location>
</feature>
<sequence length="553" mass="63429">MADLEDEDRGQDPVPLELSKIAYFPRITECFLISGQLNKSFEEQLLKQSKTGFNLANYNLDSSISELSVSVDDKQGNNSPLRVELPPQKMDLETNKVLSIDQDEKRKKDKINKNNENKQNQNESRLNIEEFECGVQFEGSEKNKQEWSFTLYDFDGHGKITKEDLASLLKALYDAVGSSIKIPSNGTKTLKLRLSVGQDGSQLTSTIKDSPKVKVKDKPKNSDRAKDNSKSKESPSKPKEFSKLNNLTATHVQLPAKQCNSDAQCKDRVKSPCKGQGQCAEGQKSCQGQESAGTKRIQLTTQEQQQLVELVQENMERNHIKQLRRHHSDCRGTSSHDHSHHKRRHGHCSNNHSNVNNVTAVSNNQEERAKESQDRRNYYLDLAGIEHNAKPQPSAQNLTNPIGQSHKDDVTCHQRSKSHDLSKKCDNIKRESERYKQFLESQSKGDHLRSKSSDPQETSARSPKGHHRSSPHKHGRFRPMSLPGHVPESMSHYQRRHRHREKDHDLAMQQVAEWIEREHSCDVEGDHIVVQKHEHHHIHEHHHHHHYHHYYEA</sequence>
<evidence type="ECO:0000256" key="3">
    <source>
        <dbReference type="ARBA" id="ARBA00022490"/>
    </source>
</evidence>
<protein>
    <recommendedName>
        <fullName evidence="7">Protein naked cuticle homolog</fullName>
    </recommendedName>
</protein>
<feature type="compositionally biased region" description="Basic residues" evidence="8">
    <location>
        <begin position="463"/>
        <end position="477"/>
    </location>
</feature>
<proteinExistence type="inferred from homology"/>
<feature type="compositionally biased region" description="Basic and acidic residues" evidence="8">
    <location>
        <begin position="102"/>
        <end position="116"/>
    </location>
</feature>
<feature type="region of interest" description="Disordered" evidence="8">
    <location>
        <begin position="71"/>
        <end position="125"/>
    </location>
</feature>
<evidence type="ECO:0000256" key="6">
    <source>
        <dbReference type="ARBA" id="ARBA00023136"/>
    </source>
</evidence>
<evidence type="ECO:0000256" key="4">
    <source>
        <dbReference type="ARBA" id="ARBA00022687"/>
    </source>
</evidence>
<dbReference type="GO" id="GO:0005509">
    <property type="term" value="F:calcium ion binding"/>
    <property type="evidence" value="ECO:0007669"/>
    <property type="project" value="InterPro"/>
</dbReference>
<dbReference type="GO" id="GO:0016055">
    <property type="term" value="P:Wnt signaling pathway"/>
    <property type="evidence" value="ECO:0007669"/>
    <property type="project" value="UniProtKB-UniRule"/>
</dbReference>
<feature type="compositionally biased region" description="Basic and acidic residues" evidence="8">
    <location>
        <begin position="209"/>
        <end position="242"/>
    </location>
</feature>
<comment type="caution">
    <text evidence="10">The sequence shown here is derived from an EMBL/GenBank/DDBJ whole genome shotgun (WGS) entry which is preliminary data.</text>
</comment>
<feature type="compositionally biased region" description="Basic residues" evidence="8">
    <location>
        <begin position="338"/>
        <end position="347"/>
    </location>
</feature>
<evidence type="ECO:0000256" key="8">
    <source>
        <dbReference type="SAM" id="MobiDB-lite"/>
    </source>
</evidence>
<feature type="compositionally biased region" description="Basic and acidic residues" evidence="8">
    <location>
        <begin position="405"/>
        <end position="454"/>
    </location>
</feature>
<organism evidence="10 11">
    <name type="scientific">Pinctada imbricata</name>
    <name type="common">Atlantic pearl-oyster</name>
    <name type="synonym">Pinctada martensii</name>
    <dbReference type="NCBI Taxonomy" id="66713"/>
    <lineage>
        <taxon>Eukaryota</taxon>
        <taxon>Metazoa</taxon>
        <taxon>Spiralia</taxon>
        <taxon>Lophotrochozoa</taxon>
        <taxon>Mollusca</taxon>
        <taxon>Bivalvia</taxon>
        <taxon>Autobranchia</taxon>
        <taxon>Pteriomorphia</taxon>
        <taxon>Pterioida</taxon>
        <taxon>Pterioidea</taxon>
        <taxon>Pteriidae</taxon>
        <taxon>Pinctada</taxon>
    </lineage>
</organism>
<accession>A0AA89BLA2</accession>
<feature type="compositionally biased region" description="Polar residues" evidence="8">
    <location>
        <begin position="391"/>
        <end position="403"/>
    </location>
</feature>
<feature type="compositionally biased region" description="Polar residues" evidence="8">
    <location>
        <begin position="198"/>
        <end position="207"/>
    </location>
</feature>
<dbReference type="InterPro" id="IPR011992">
    <property type="entry name" value="EF-hand-dom_pair"/>
</dbReference>
<dbReference type="GO" id="GO:0005886">
    <property type="term" value="C:plasma membrane"/>
    <property type="evidence" value="ECO:0007669"/>
    <property type="project" value="UniProtKB-SubCell"/>
</dbReference>
<evidence type="ECO:0000256" key="5">
    <source>
        <dbReference type="ARBA" id="ARBA00022723"/>
    </source>
</evidence>
<comment type="subcellular location">
    <subcellularLocation>
        <location evidence="7">Cell membrane</location>
    </subcellularLocation>
    <subcellularLocation>
        <location evidence="7">Cytoplasm</location>
    </subcellularLocation>
</comment>
<keyword evidence="6" id="KW-0472">Membrane</keyword>
<dbReference type="GO" id="GO:0005737">
    <property type="term" value="C:cytoplasm"/>
    <property type="evidence" value="ECO:0007669"/>
    <property type="project" value="UniProtKB-SubCell"/>
</dbReference>
<keyword evidence="5" id="KW-0479">Metal-binding</keyword>
<evidence type="ECO:0000256" key="7">
    <source>
        <dbReference type="RuleBase" id="RU367060"/>
    </source>
</evidence>
<dbReference type="GO" id="GO:0090090">
    <property type="term" value="P:negative regulation of canonical Wnt signaling pathway"/>
    <property type="evidence" value="ECO:0007669"/>
    <property type="project" value="UniProtKB-ARBA"/>
</dbReference>
<gene>
    <name evidence="10" type="ORF">FSP39_022726</name>
</gene>
<keyword evidence="2 7" id="KW-1003">Cell membrane</keyword>
<evidence type="ECO:0000259" key="9">
    <source>
        <dbReference type="PROSITE" id="PS50222"/>
    </source>
</evidence>
<feature type="region of interest" description="Disordered" evidence="8">
    <location>
        <begin position="389"/>
        <end position="501"/>
    </location>
</feature>
<dbReference type="PANTHER" id="PTHR22611:SF9">
    <property type="entry name" value="PROTEIN NAKED CUTICLE"/>
    <property type="match status" value="1"/>
</dbReference>
<evidence type="ECO:0000313" key="11">
    <source>
        <dbReference type="Proteomes" id="UP001186944"/>
    </source>
</evidence>
<evidence type="ECO:0000256" key="2">
    <source>
        <dbReference type="ARBA" id="ARBA00022475"/>
    </source>
</evidence>
<dbReference type="SUPFAM" id="SSF47473">
    <property type="entry name" value="EF-hand"/>
    <property type="match status" value="1"/>
</dbReference>